<dbReference type="STRING" id="306901.Q2HBF0"/>
<organism evidence="2 3">
    <name type="scientific">Chaetomium globosum (strain ATCC 6205 / CBS 148.51 / DSM 1962 / NBRC 6347 / NRRL 1970)</name>
    <name type="common">Soil fungus</name>
    <dbReference type="NCBI Taxonomy" id="306901"/>
    <lineage>
        <taxon>Eukaryota</taxon>
        <taxon>Fungi</taxon>
        <taxon>Dikarya</taxon>
        <taxon>Ascomycota</taxon>
        <taxon>Pezizomycotina</taxon>
        <taxon>Sordariomycetes</taxon>
        <taxon>Sordariomycetidae</taxon>
        <taxon>Sordariales</taxon>
        <taxon>Chaetomiaceae</taxon>
        <taxon>Chaetomium</taxon>
    </lineage>
</organism>
<dbReference type="VEuPathDB" id="FungiDB:CHGG_02454"/>
<gene>
    <name evidence="2" type="ORF">CHGG_02454</name>
</gene>
<dbReference type="Proteomes" id="UP000001056">
    <property type="component" value="Unassembled WGS sequence"/>
</dbReference>
<accession>Q2HBF0</accession>
<name>Q2HBF0_CHAGB</name>
<evidence type="ECO:0000313" key="2">
    <source>
        <dbReference type="EMBL" id="EAQ90519.1"/>
    </source>
</evidence>
<evidence type="ECO:0000256" key="1">
    <source>
        <dbReference type="SAM" id="MobiDB-lite"/>
    </source>
</evidence>
<dbReference type="eggNOG" id="ENOG502RPZR">
    <property type="taxonomic scope" value="Eukaryota"/>
</dbReference>
<feature type="compositionally biased region" description="Basic and acidic residues" evidence="1">
    <location>
        <begin position="80"/>
        <end position="99"/>
    </location>
</feature>
<dbReference type="InParanoid" id="Q2HBF0"/>
<keyword evidence="3" id="KW-1185">Reference proteome</keyword>
<feature type="region of interest" description="Disordered" evidence="1">
    <location>
        <begin position="76"/>
        <end position="170"/>
    </location>
</feature>
<dbReference type="EMBL" id="CH408030">
    <property type="protein sequence ID" value="EAQ90519.1"/>
    <property type="molecule type" value="Genomic_DNA"/>
</dbReference>
<dbReference type="GeneID" id="4388755"/>
<dbReference type="OrthoDB" id="5244495at2759"/>
<reference evidence="3" key="1">
    <citation type="journal article" date="2015" name="Genome Announc.">
        <title>Draft genome sequence of the cellulolytic fungus Chaetomium globosum.</title>
        <authorList>
            <person name="Cuomo C.A."/>
            <person name="Untereiner W.A."/>
            <person name="Ma L.-J."/>
            <person name="Grabherr M."/>
            <person name="Birren B.W."/>
        </authorList>
    </citation>
    <scope>NUCLEOTIDE SEQUENCE [LARGE SCALE GENOMIC DNA]</scope>
    <source>
        <strain evidence="3">ATCC 6205 / CBS 148.51 / DSM 1962 / NBRC 6347 / NRRL 1970</strain>
    </source>
</reference>
<protein>
    <submittedName>
        <fullName evidence="2">Uncharacterized protein</fullName>
    </submittedName>
</protein>
<dbReference type="HOGENOM" id="CLU_1266727_0_0_1"/>
<feature type="compositionally biased region" description="Polar residues" evidence="1">
    <location>
        <begin position="100"/>
        <end position="112"/>
    </location>
</feature>
<sequence length="218" mass="24034">MGGKTWSRQEELLYWEQLIPNSPKRLGRDIKGREEKSWGWVAQGMTKGMGVDARRKYTPLCVCKSRSLVLSTAARAAEQGLKKQKEEERARSLKLKEGQSDTASKSDATGGSESPIEIDSNDGVKPEPIVINCQYPTAPSYRTHDPAPKSTVPSAGASFAPPRFLPPPPQYHHNQFMANHDRSATAETVDGSLFMVQPPPPQMGDAVAPLQGYSYPYY</sequence>
<proteinExistence type="predicted"/>
<dbReference type="AlphaFoldDB" id="Q2HBF0"/>
<dbReference type="RefSeq" id="XP_001228970.1">
    <property type="nucleotide sequence ID" value="XM_001228969.1"/>
</dbReference>
<evidence type="ECO:0000313" key="3">
    <source>
        <dbReference type="Proteomes" id="UP000001056"/>
    </source>
</evidence>